<name>A0A0A9ANV2_ARUDO</name>
<reference evidence="1" key="1">
    <citation type="submission" date="2014-09" db="EMBL/GenBank/DDBJ databases">
        <authorList>
            <person name="Magalhaes I.L.F."/>
            <person name="Oliveira U."/>
            <person name="Santos F.R."/>
            <person name="Vidigal T.H.D.A."/>
            <person name="Brescovit A.D."/>
            <person name="Santos A.J."/>
        </authorList>
    </citation>
    <scope>NUCLEOTIDE SEQUENCE</scope>
    <source>
        <tissue evidence="1">Shoot tissue taken approximately 20 cm above the soil surface</tissue>
    </source>
</reference>
<evidence type="ECO:0000313" key="1">
    <source>
        <dbReference type="EMBL" id="JAD51538.1"/>
    </source>
</evidence>
<sequence>MLVPCPTPVCACHPCARAMLTFSISFQFYRMPLKRQYSHNMEYVNIIFLT</sequence>
<protein>
    <submittedName>
        <fullName evidence="1">Uncharacterized protein</fullName>
    </submittedName>
</protein>
<proteinExistence type="predicted"/>
<accession>A0A0A9ANV2</accession>
<reference evidence="1" key="2">
    <citation type="journal article" date="2015" name="Data Brief">
        <title>Shoot transcriptome of the giant reed, Arundo donax.</title>
        <authorList>
            <person name="Barrero R.A."/>
            <person name="Guerrero F.D."/>
            <person name="Moolhuijzen P."/>
            <person name="Goolsby J.A."/>
            <person name="Tidwell J."/>
            <person name="Bellgard S.E."/>
            <person name="Bellgard M.I."/>
        </authorList>
    </citation>
    <scope>NUCLEOTIDE SEQUENCE</scope>
    <source>
        <tissue evidence="1">Shoot tissue taken approximately 20 cm above the soil surface</tissue>
    </source>
</reference>
<dbReference type="AlphaFoldDB" id="A0A0A9ANV2"/>
<organism evidence="1">
    <name type="scientific">Arundo donax</name>
    <name type="common">Giant reed</name>
    <name type="synonym">Donax arundinaceus</name>
    <dbReference type="NCBI Taxonomy" id="35708"/>
    <lineage>
        <taxon>Eukaryota</taxon>
        <taxon>Viridiplantae</taxon>
        <taxon>Streptophyta</taxon>
        <taxon>Embryophyta</taxon>
        <taxon>Tracheophyta</taxon>
        <taxon>Spermatophyta</taxon>
        <taxon>Magnoliopsida</taxon>
        <taxon>Liliopsida</taxon>
        <taxon>Poales</taxon>
        <taxon>Poaceae</taxon>
        <taxon>PACMAD clade</taxon>
        <taxon>Arundinoideae</taxon>
        <taxon>Arundineae</taxon>
        <taxon>Arundo</taxon>
    </lineage>
</organism>
<dbReference type="EMBL" id="GBRH01246357">
    <property type="protein sequence ID" value="JAD51538.1"/>
    <property type="molecule type" value="Transcribed_RNA"/>
</dbReference>